<feature type="region of interest" description="Disordered" evidence="2">
    <location>
        <begin position="921"/>
        <end position="946"/>
    </location>
</feature>
<feature type="region of interest" description="Disordered" evidence="2">
    <location>
        <begin position="356"/>
        <end position="381"/>
    </location>
</feature>
<feature type="compositionally biased region" description="Gly residues" evidence="2">
    <location>
        <begin position="585"/>
        <end position="599"/>
    </location>
</feature>
<dbReference type="Pfam" id="PF00176">
    <property type="entry name" value="SNF2-rel_dom"/>
    <property type="match status" value="1"/>
</dbReference>
<evidence type="ECO:0000313" key="5">
    <source>
        <dbReference type="EMBL" id="MYC96125.1"/>
    </source>
</evidence>
<dbReference type="FunFam" id="3.40.50.300:FF:000533">
    <property type="entry name" value="Helicase, Snf2 family"/>
    <property type="match status" value="1"/>
</dbReference>
<dbReference type="SMART" id="SM00487">
    <property type="entry name" value="DEXDc"/>
    <property type="match status" value="1"/>
</dbReference>
<reference evidence="5" key="1">
    <citation type="submission" date="2019-09" db="EMBL/GenBank/DDBJ databases">
        <title>Characterisation of the sponge microbiome using genome-centric metagenomics.</title>
        <authorList>
            <person name="Engelberts J.P."/>
            <person name="Robbins S.J."/>
            <person name="De Goeij J.M."/>
            <person name="Aranda M."/>
            <person name="Bell S.C."/>
            <person name="Webster N.S."/>
        </authorList>
    </citation>
    <scope>NUCLEOTIDE SEQUENCE</scope>
    <source>
        <strain evidence="5">SB0661_bin_32</strain>
    </source>
</reference>
<name>A0A6B1D9Z6_9CHLR</name>
<dbReference type="Gene3D" id="3.40.50.10810">
    <property type="entry name" value="Tandem AAA-ATPase domain"/>
    <property type="match status" value="1"/>
</dbReference>
<keyword evidence="5" id="KW-0067">ATP-binding</keyword>
<dbReference type="SUPFAM" id="SSF52540">
    <property type="entry name" value="P-loop containing nucleoside triphosphate hydrolases"/>
    <property type="match status" value="2"/>
</dbReference>
<feature type="compositionally biased region" description="Polar residues" evidence="2">
    <location>
        <begin position="48"/>
        <end position="57"/>
    </location>
</feature>
<dbReference type="Pfam" id="PF12419">
    <property type="entry name" value="DUF3670"/>
    <property type="match status" value="1"/>
</dbReference>
<accession>A0A6B1D9Z6</accession>
<dbReference type="SMART" id="SM00490">
    <property type="entry name" value="HELICc"/>
    <property type="match status" value="1"/>
</dbReference>
<dbReference type="InterPro" id="IPR038718">
    <property type="entry name" value="SNF2-like_sf"/>
</dbReference>
<dbReference type="PANTHER" id="PTHR10799">
    <property type="entry name" value="SNF2/RAD54 HELICASE FAMILY"/>
    <property type="match status" value="1"/>
</dbReference>
<feature type="domain" description="Helicase C-terminal" evidence="4">
    <location>
        <begin position="1099"/>
        <end position="1252"/>
    </location>
</feature>
<dbReference type="InterPro" id="IPR049730">
    <property type="entry name" value="SNF2/RAD54-like_C"/>
</dbReference>
<dbReference type="CDD" id="cd18793">
    <property type="entry name" value="SF2_C_SNF"/>
    <property type="match status" value="1"/>
</dbReference>
<dbReference type="InterPro" id="IPR000330">
    <property type="entry name" value="SNF2_N"/>
</dbReference>
<protein>
    <submittedName>
        <fullName evidence="5">DEAD/DEAH box helicase</fullName>
    </submittedName>
</protein>
<keyword evidence="5" id="KW-0547">Nucleotide-binding</keyword>
<evidence type="ECO:0000256" key="2">
    <source>
        <dbReference type="SAM" id="MobiDB-lite"/>
    </source>
</evidence>
<evidence type="ECO:0000256" key="1">
    <source>
        <dbReference type="ARBA" id="ARBA00022801"/>
    </source>
</evidence>
<feature type="region of interest" description="Disordered" evidence="2">
    <location>
        <begin position="578"/>
        <end position="599"/>
    </location>
</feature>
<feature type="compositionally biased region" description="Polar residues" evidence="2">
    <location>
        <begin position="131"/>
        <end position="141"/>
    </location>
</feature>
<organism evidence="5">
    <name type="scientific">Caldilineaceae bacterium SB0661_bin_32</name>
    <dbReference type="NCBI Taxonomy" id="2605255"/>
    <lineage>
        <taxon>Bacteria</taxon>
        <taxon>Bacillati</taxon>
        <taxon>Chloroflexota</taxon>
        <taxon>Caldilineae</taxon>
        <taxon>Caldilineales</taxon>
        <taxon>Caldilineaceae</taxon>
    </lineage>
</organism>
<dbReference type="PROSITE" id="PS51194">
    <property type="entry name" value="HELICASE_CTER"/>
    <property type="match status" value="1"/>
</dbReference>
<dbReference type="AlphaFoldDB" id="A0A6B1D9Z6"/>
<dbReference type="GO" id="GO:0005524">
    <property type="term" value="F:ATP binding"/>
    <property type="evidence" value="ECO:0007669"/>
    <property type="project" value="InterPro"/>
</dbReference>
<feature type="compositionally biased region" description="Polar residues" evidence="2">
    <location>
        <begin position="372"/>
        <end position="381"/>
    </location>
</feature>
<dbReference type="GO" id="GO:0016787">
    <property type="term" value="F:hydrolase activity"/>
    <property type="evidence" value="ECO:0007669"/>
    <property type="project" value="UniProtKB-KW"/>
</dbReference>
<keyword evidence="5" id="KW-0347">Helicase</keyword>
<evidence type="ECO:0000259" key="4">
    <source>
        <dbReference type="PROSITE" id="PS51194"/>
    </source>
</evidence>
<dbReference type="EMBL" id="VXMH01000072">
    <property type="protein sequence ID" value="MYC96125.1"/>
    <property type="molecule type" value="Genomic_DNA"/>
</dbReference>
<sequence>MPFTFHAAWLTSGKHFEDGQEQYAFGPVHSSRVQRQEDVQMPPDRSAPDSTETTGVQKVTAKQGLVGGPEPSRGLVPENGPRLFLWGENHEAPSVWEERELGENEDPGEAGRAVSADAKMPPGPTEDTDGSRSLSTRSNGKIPSHPAQMPVGTLRQILRQFATASELTSLMGSPATASVWLPSQSGRPQTHLGSFQKGVNALSGDSEPYRLQPWQVTGLTLDPYHTLAFLSRFTNERLIELPSSTSLFRHARLGNDLLFWSHAAKFVLELLAGQHFLPGLIPDSSGRFWAAWQPFLLEGSLRERLEYLVELMPPVCRAYELESLEEAPAPGTIVEHFIGIVINRAIREWSSAVGERNGSGPVQRAGGRLRSGQRTALPSSGSMWMDGLSGEDPLLQLPPQPAHQLYKRWIEWMEQLHSSVADSNFQVAFALELRADEDAKPHPDSVPAGSPPAPIPLNNWHLQYYLQDKDDPDLLIPAQRVWNQNGQSIRVDGRRFDQPQERLLTGLGIASRLFAPIRESLRAPRPERATLSLEETYLFLKEIGPLLQSSGFGVIMPEWWAARSRSRLGLRLRLGGQADSAPAGAGKGQGRPRGQDEGLGGNASLDLRGLIHFRWELTLGDQTLSREEFERLADLGSPLVRLGEEWLELDPAQVHAARQFLDRNESVGSMPLLQAVGLAQAFSRTDQESERETWATHQFNALRPEGPPEGPHLQIPTTPIDAPSDHEMTEGLSGPELPLEAVVADGWLGAALERLRGIEPVEDIQEPEGFVGRLRPYQRRGVGWLSFLRQLGLGACLADDMGLGKTIQAIALLLHSRHLAEMRRQSSNGHADYQERPALLICPTSVVANWRHEIERFAPGLRLLLHHGSGRLSGEAFRSALSQHDMVITSFGIARRDIDMLEMQAWSDLILDEAQNIKNPSAKQTQAIRRLTGSSSAQSEKGSSPPFRVALTGTPVENRLLELWSIMEFLNPGYLGNREHFRQQFVLPVERYNDEFAAADLRRMVQPFLLRRLKTDPTIISDLPEKNEMVVYCSLTKEQETLYTRVIEETMARVERSEGVQRRGLVLGLLLKLKQVTNHPAHYLGEKGPLDVRSGKLSRLTEMLEEALAVGDRALVFTQFVEMGHLLRRHLMENLGREALFLHGGTPAARREQMVRSFQEDSNGAPIFVLSLRAGGVGVNLTRANHVFHFDRWWNPAVENQATDRAFRIGQKRSVQVYKFVVSGTLEEQIHKMIESKQDLAESIVNSGEDWLADMDTEGLRQLIALRSRG</sequence>
<feature type="region of interest" description="Disordered" evidence="2">
    <location>
        <begin position="98"/>
        <end position="148"/>
    </location>
</feature>
<dbReference type="PROSITE" id="PS51192">
    <property type="entry name" value="HELICASE_ATP_BIND_1"/>
    <property type="match status" value="1"/>
</dbReference>
<dbReference type="InterPro" id="IPR022138">
    <property type="entry name" value="DUF3670"/>
</dbReference>
<feature type="domain" description="Helicase ATP-binding" evidence="3">
    <location>
        <begin position="786"/>
        <end position="973"/>
    </location>
</feature>
<comment type="caution">
    <text evidence="5">The sequence shown here is derived from an EMBL/GenBank/DDBJ whole genome shotgun (WGS) entry which is preliminary data.</text>
</comment>
<feature type="region of interest" description="Disordered" evidence="2">
    <location>
        <begin position="26"/>
        <end position="82"/>
    </location>
</feature>
<dbReference type="CDD" id="cd18012">
    <property type="entry name" value="DEXQc_arch_SWI2_SNF2"/>
    <property type="match status" value="1"/>
</dbReference>
<dbReference type="Pfam" id="PF00271">
    <property type="entry name" value="Helicase_C"/>
    <property type="match status" value="1"/>
</dbReference>
<gene>
    <name evidence="5" type="ORF">F4X14_14275</name>
</gene>
<dbReference type="GO" id="GO:0004386">
    <property type="term" value="F:helicase activity"/>
    <property type="evidence" value="ECO:0007669"/>
    <property type="project" value="UniProtKB-KW"/>
</dbReference>
<evidence type="ECO:0000259" key="3">
    <source>
        <dbReference type="PROSITE" id="PS51192"/>
    </source>
</evidence>
<dbReference type="InterPro" id="IPR001650">
    <property type="entry name" value="Helicase_C-like"/>
</dbReference>
<feature type="compositionally biased region" description="Low complexity" evidence="2">
    <location>
        <begin position="934"/>
        <end position="944"/>
    </location>
</feature>
<dbReference type="InterPro" id="IPR027417">
    <property type="entry name" value="P-loop_NTPase"/>
</dbReference>
<dbReference type="Gene3D" id="3.40.50.300">
    <property type="entry name" value="P-loop containing nucleotide triphosphate hydrolases"/>
    <property type="match status" value="1"/>
</dbReference>
<keyword evidence="1" id="KW-0378">Hydrolase</keyword>
<dbReference type="InterPro" id="IPR014001">
    <property type="entry name" value="Helicase_ATP-bd"/>
</dbReference>
<proteinExistence type="predicted"/>